<evidence type="ECO:0000259" key="1">
    <source>
        <dbReference type="SMART" id="SM00421"/>
    </source>
</evidence>
<dbReference type="GO" id="GO:0006355">
    <property type="term" value="P:regulation of DNA-templated transcription"/>
    <property type="evidence" value="ECO:0007669"/>
    <property type="project" value="InterPro"/>
</dbReference>
<evidence type="ECO:0000313" key="2">
    <source>
        <dbReference type="EMBL" id="MDI5967948.1"/>
    </source>
</evidence>
<dbReference type="RefSeq" id="WP_271314589.1">
    <property type="nucleotide sequence ID" value="NZ_JABXJJ020000001.1"/>
</dbReference>
<dbReference type="Gene3D" id="1.10.10.10">
    <property type="entry name" value="Winged helix-like DNA-binding domain superfamily/Winged helix DNA-binding domain"/>
    <property type="match status" value="1"/>
</dbReference>
<dbReference type="SMART" id="SM00421">
    <property type="entry name" value="HTH_LUXR"/>
    <property type="match status" value="1"/>
</dbReference>
<organism evidence="2">
    <name type="scientific">Streptantibioticus silvisoli</name>
    <dbReference type="NCBI Taxonomy" id="2705255"/>
    <lineage>
        <taxon>Bacteria</taxon>
        <taxon>Bacillati</taxon>
        <taxon>Actinomycetota</taxon>
        <taxon>Actinomycetes</taxon>
        <taxon>Kitasatosporales</taxon>
        <taxon>Streptomycetaceae</taxon>
        <taxon>Streptantibioticus</taxon>
    </lineage>
</organism>
<dbReference type="SUPFAM" id="SSF46894">
    <property type="entry name" value="C-terminal effector domain of the bipartite response regulators"/>
    <property type="match status" value="1"/>
</dbReference>
<feature type="domain" description="HTH luxR-type" evidence="1">
    <location>
        <begin position="193"/>
        <end position="251"/>
    </location>
</feature>
<gene>
    <name evidence="2" type="ORF">POF50_001040</name>
</gene>
<protein>
    <recommendedName>
        <fullName evidence="1">HTH luxR-type domain-containing protein</fullName>
    </recommendedName>
</protein>
<comment type="caution">
    <text evidence="2">The sequence shown here is derived from an EMBL/GenBank/DDBJ whole genome shotgun (WGS) entry which is preliminary data.</text>
</comment>
<accession>A0AA90K6N9</accession>
<dbReference type="AlphaFoldDB" id="A0AA90K6N9"/>
<dbReference type="InterPro" id="IPR036388">
    <property type="entry name" value="WH-like_DNA-bd_sf"/>
</dbReference>
<sequence length="265" mass="28968">MATSTALLSRANPNEAAPDGFERRLLEARSLIDSTVTAYRSLSAQRGRDDTGSDRETSESPVLTLVGGARQRVSATLSGDADQATEIATALVRRSRAGGRSVAVRLLCAPRALGTPLVRHIVPRVPNCEVRVTDVKLDEALMMDGRAAVVRAPQEDDVNGRVMEDPAAARTLELLFACVWRGAVLLDEYERLDGRLHTDMGQRILEHLYAGRTDAVAAQEMNVSLRTYRRHVAEIMRDLGVNSRFQAGVRAAELRLLPECGQQVL</sequence>
<dbReference type="GO" id="GO:0003677">
    <property type="term" value="F:DNA binding"/>
    <property type="evidence" value="ECO:0007669"/>
    <property type="project" value="InterPro"/>
</dbReference>
<name>A0AA90K6N9_9ACTN</name>
<proteinExistence type="predicted"/>
<dbReference type="InterPro" id="IPR000792">
    <property type="entry name" value="Tscrpt_reg_LuxR_C"/>
</dbReference>
<reference evidence="2" key="1">
    <citation type="submission" date="2023-05" db="EMBL/GenBank/DDBJ databases">
        <title>Streptantibioticus silvisoli sp. nov., acidotolerant actinomycetes 1 from pine litter.</title>
        <authorList>
            <person name="Swiecimska M."/>
            <person name="Golinska P."/>
            <person name="Sangal V."/>
            <person name="Wachnowicz B."/>
            <person name="Goodfellow M."/>
        </authorList>
    </citation>
    <scope>NUCLEOTIDE SEQUENCE</scope>
    <source>
        <strain evidence="2">SL13</strain>
    </source>
</reference>
<dbReference type="InterPro" id="IPR016032">
    <property type="entry name" value="Sig_transdc_resp-reg_C-effctor"/>
</dbReference>
<dbReference type="EMBL" id="JABXJJ020000001">
    <property type="protein sequence ID" value="MDI5967948.1"/>
    <property type="molecule type" value="Genomic_DNA"/>
</dbReference>